<dbReference type="Pfam" id="PF03795">
    <property type="entry name" value="YCII"/>
    <property type="match status" value="1"/>
</dbReference>
<evidence type="ECO:0000313" key="4">
    <source>
        <dbReference type="Proteomes" id="UP000245533"/>
    </source>
</evidence>
<accession>A0A316TSX9</accession>
<evidence type="ECO:0000313" key="3">
    <source>
        <dbReference type="EMBL" id="PWN05374.1"/>
    </source>
</evidence>
<dbReference type="PANTHER" id="PTHR33606">
    <property type="entry name" value="PROTEIN YCII"/>
    <property type="match status" value="1"/>
</dbReference>
<comment type="caution">
    <text evidence="3">The sequence shown here is derived from an EMBL/GenBank/DDBJ whole genome shotgun (WGS) entry which is preliminary data.</text>
</comment>
<evidence type="ECO:0000256" key="1">
    <source>
        <dbReference type="ARBA" id="ARBA00007689"/>
    </source>
</evidence>
<keyword evidence="4" id="KW-1185">Reference proteome</keyword>
<dbReference type="PANTHER" id="PTHR33606:SF3">
    <property type="entry name" value="PROTEIN YCII"/>
    <property type="match status" value="1"/>
</dbReference>
<gene>
    <name evidence="3" type="ORF">DDZ15_15010</name>
</gene>
<dbReference type="InterPro" id="IPR051807">
    <property type="entry name" value="Sec-metab_biosynth-assoc"/>
</dbReference>
<dbReference type="AlphaFoldDB" id="A0A316TSX9"/>
<dbReference type="OrthoDB" id="9797014at2"/>
<organism evidence="3 4">
    <name type="scientific">Rhodohalobacter mucosus</name>
    <dbReference type="NCBI Taxonomy" id="2079485"/>
    <lineage>
        <taxon>Bacteria</taxon>
        <taxon>Pseudomonadati</taxon>
        <taxon>Balneolota</taxon>
        <taxon>Balneolia</taxon>
        <taxon>Balneolales</taxon>
        <taxon>Balneolaceae</taxon>
        <taxon>Rhodohalobacter</taxon>
    </lineage>
</organism>
<evidence type="ECO:0000259" key="2">
    <source>
        <dbReference type="Pfam" id="PF03795"/>
    </source>
</evidence>
<name>A0A316TSX9_9BACT</name>
<dbReference type="Proteomes" id="UP000245533">
    <property type="component" value="Unassembled WGS sequence"/>
</dbReference>
<dbReference type="InterPro" id="IPR005545">
    <property type="entry name" value="YCII"/>
</dbReference>
<reference evidence="3 4" key="1">
    <citation type="submission" date="2018-05" db="EMBL/GenBank/DDBJ databases">
        <title>Rhodohalobacter halophilus gen. nov., sp. nov., a moderately halophilic member of the family Balneolaceae.</title>
        <authorList>
            <person name="Liu Z.-W."/>
        </authorList>
    </citation>
    <scope>NUCLEOTIDE SEQUENCE [LARGE SCALE GENOMIC DNA]</scope>
    <source>
        <strain evidence="3 4">8A47</strain>
    </source>
</reference>
<proteinExistence type="inferred from homology"/>
<sequence>MHYLLIYDLADDYLERRQQFRKEHLELAWIASDEGYLIAGGALQDPADRAILLFDSDSPSVAREFAEKDPYVQHGLVKSWTVRPWITVAGELAATPVKP</sequence>
<dbReference type="RefSeq" id="WP_109647930.1">
    <property type="nucleotide sequence ID" value="NZ_QGGB01000010.1"/>
</dbReference>
<dbReference type="Gene3D" id="3.30.70.1060">
    <property type="entry name" value="Dimeric alpha+beta barrel"/>
    <property type="match status" value="1"/>
</dbReference>
<protein>
    <recommendedName>
        <fullName evidence="2">YCII-related domain-containing protein</fullName>
    </recommendedName>
</protein>
<dbReference type="EMBL" id="QGGB01000010">
    <property type="protein sequence ID" value="PWN05374.1"/>
    <property type="molecule type" value="Genomic_DNA"/>
</dbReference>
<dbReference type="SUPFAM" id="SSF54909">
    <property type="entry name" value="Dimeric alpha+beta barrel"/>
    <property type="match status" value="1"/>
</dbReference>
<dbReference type="InterPro" id="IPR011008">
    <property type="entry name" value="Dimeric_a/b-barrel"/>
</dbReference>
<dbReference type="NCBIfam" id="NF009508">
    <property type="entry name" value="PRK12866.1"/>
    <property type="match status" value="1"/>
</dbReference>
<feature type="domain" description="YCII-related" evidence="2">
    <location>
        <begin position="1"/>
        <end position="85"/>
    </location>
</feature>
<comment type="similarity">
    <text evidence="1">Belongs to the YciI family.</text>
</comment>